<protein>
    <submittedName>
        <fullName evidence="2">Putative secreted protein</fullName>
    </submittedName>
</protein>
<name>A0A023G0N8_AMBTT</name>
<keyword evidence="1" id="KW-0732">Signal</keyword>
<organism evidence="2">
    <name type="scientific">Amblyomma triste</name>
    <name type="common">Neotropical tick</name>
    <dbReference type="NCBI Taxonomy" id="251400"/>
    <lineage>
        <taxon>Eukaryota</taxon>
        <taxon>Metazoa</taxon>
        <taxon>Ecdysozoa</taxon>
        <taxon>Arthropoda</taxon>
        <taxon>Chelicerata</taxon>
        <taxon>Arachnida</taxon>
        <taxon>Acari</taxon>
        <taxon>Parasitiformes</taxon>
        <taxon>Ixodida</taxon>
        <taxon>Ixodoidea</taxon>
        <taxon>Ixodidae</taxon>
        <taxon>Amblyomminae</taxon>
        <taxon>Amblyomma</taxon>
    </lineage>
</organism>
<proteinExistence type="evidence at transcript level"/>
<accession>A0A023G0N8</accession>
<sequence length="118" mass="13186">MGNAGSLKQLSSMLCAWLLPLDHANKLFKKWRYYTKCTKTGVMNNNCGSPRRHASNATSKMGFAHLKIASTSTAHKCDTHWSAHSGDIFPPLSKKYSRFTVDTPQEGGERWQHTFSGP</sequence>
<dbReference type="AlphaFoldDB" id="A0A023G0N8"/>
<evidence type="ECO:0000256" key="1">
    <source>
        <dbReference type="SAM" id="SignalP"/>
    </source>
</evidence>
<feature type="chain" id="PRO_5001517886" evidence="1">
    <location>
        <begin position="25"/>
        <end position="118"/>
    </location>
</feature>
<feature type="signal peptide" evidence="1">
    <location>
        <begin position="1"/>
        <end position="24"/>
    </location>
</feature>
<dbReference type="EMBL" id="GBBM01007682">
    <property type="protein sequence ID" value="JAC27736.1"/>
    <property type="molecule type" value="mRNA"/>
</dbReference>
<evidence type="ECO:0000313" key="2">
    <source>
        <dbReference type="EMBL" id="JAC27736.1"/>
    </source>
</evidence>
<reference evidence="2" key="1">
    <citation type="submission" date="2014-03" db="EMBL/GenBank/DDBJ databases">
        <title>The sialotranscriptome of Amblyomma triste, Amblyomma parvum and Amblyomma cajennense ticks, uncovered by 454-based RNA-seq.</title>
        <authorList>
            <person name="Garcia G.R."/>
            <person name="Gardinassi L.G."/>
            <person name="Ribeiro J.M."/>
            <person name="Anatriello E."/>
            <person name="Ferreira B.R."/>
            <person name="Moreira H.N."/>
            <person name="Mafra C."/>
            <person name="Olegario M.M."/>
            <person name="Szabo P.J."/>
            <person name="Miranda-Santos I.K."/>
            <person name="Maruyama S.R."/>
        </authorList>
    </citation>
    <scope>NUCLEOTIDE SEQUENCE</scope>
    <source>
        <strain evidence="2">Mato Grasso do Sul</strain>
        <tissue evidence="2">Salivary glands</tissue>
    </source>
</reference>